<dbReference type="EMBL" id="LQMQ01000005">
    <property type="protein sequence ID" value="KUO42494.1"/>
    <property type="molecule type" value="Genomic_DNA"/>
</dbReference>
<gene>
    <name evidence="1" type="ORF">APZ16_04170</name>
</gene>
<evidence type="ECO:0000313" key="2">
    <source>
        <dbReference type="Proteomes" id="UP000074294"/>
    </source>
</evidence>
<dbReference type="Pfam" id="PF22263">
    <property type="entry name" value="DUF6951"/>
    <property type="match status" value="1"/>
</dbReference>
<evidence type="ECO:0000313" key="1">
    <source>
        <dbReference type="EMBL" id="KUO42494.1"/>
    </source>
</evidence>
<organism evidence="1 2">
    <name type="scientific">Hadarchaeum yellowstonense</name>
    <dbReference type="NCBI Taxonomy" id="1776334"/>
    <lineage>
        <taxon>Archaea</taxon>
        <taxon>Methanobacteriati</taxon>
        <taxon>Candidatus Hadarchaeota</taxon>
        <taxon>Candidatus Hadarchaeia</taxon>
        <taxon>Candidatus Hadarchaeales</taxon>
        <taxon>Candidatus Hadarchaeaceae</taxon>
        <taxon>Candidatus Hadarchaeum</taxon>
    </lineage>
</organism>
<proteinExistence type="predicted"/>
<reference evidence="1 2" key="1">
    <citation type="journal article" date="2016" name="Nat. Microbiol.">
        <title>Genomic inference of the metabolism of cosmopolitan subsurface Archaea, Hadesarchaea.</title>
        <authorList>
            <person name="Baker B.J."/>
            <person name="Saw J.H."/>
            <person name="Lind A.E."/>
            <person name="Lazar C.S."/>
            <person name="Hinrichs K.-U."/>
            <person name="Teske A.P."/>
            <person name="Ettema T.J."/>
        </authorList>
    </citation>
    <scope>NUCLEOTIDE SEQUENCE [LARGE SCALE GENOMIC DNA]</scope>
</reference>
<dbReference type="Proteomes" id="UP000074294">
    <property type="component" value="Unassembled WGS sequence"/>
</dbReference>
<sequence>MELWKTGETKMSTKVLVDNPICGFKTLITVVKEGPLTKVKLTSGCAKINDYGNILAEVKNEDLYRAQGSKIFLKAQEARLTPTCVVPVALMNACWIENQLMSKNLALEKKEIKIIFEE</sequence>
<comment type="caution">
    <text evidence="1">The sequence shown here is derived from an EMBL/GenBank/DDBJ whole genome shotgun (WGS) entry which is preliminary data.</text>
</comment>
<name>A0A147K0T9_HADYE</name>
<dbReference type="STRING" id="1776334.APZ16_04170"/>
<dbReference type="AlphaFoldDB" id="A0A147K0T9"/>
<protein>
    <submittedName>
        <fullName evidence="1">Uncharacterized protein</fullName>
    </submittedName>
</protein>
<dbReference type="InterPro" id="IPR054227">
    <property type="entry name" value="DUF6951"/>
</dbReference>
<accession>A0A147K0T9</accession>